<dbReference type="AlphaFoldDB" id="A0A4U5P7X3"/>
<feature type="domain" description="BROMI C-terminal Rab TBC-like" evidence="1">
    <location>
        <begin position="792"/>
        <end position="964"/>
    </location>
</feature>
<dbReference type="InterPro" id="IPR055392">
    <property type="entry name" value="BROMI_C"/>
</dbReference>
<organism evidence="2">
    <name type="scientific">Steinernema carpocapsae</name>
    <name type="common">Entomopathogenic nematode</name>
    <dbReference type="NCBI Taxonomy" id="34508"/>
    <lineage>
        <taxon>Eukaryota</taxon>
        <taxon>Metazoa</taxon>
        <taxon>Ecdysozoa</taxon>
        <taxon>Nematoda</taxon>
        <taxon>Chromadorea</taxon>
        <taxon>Rhabditida</taxon>
        <taxon>Tylenchina</taxon>
        <taxon>Panagrolaimomorpha</taxon>
        <taxon>Strongyloidoidea</taxon>
        <taxon>Steinernematidae</taxon>
        <taxon>Steinernema</taxon>
    </lineage>
</organism>
<sequence length="982" mass="111459">MEDRQIEELLWRFSESGDGRDLFNYLVQRTLDECGAEIDFFLGRNVQNRLPTASSSGNRVSNTDVRMLQRRMRAVADQVANTEKFRGFKQKILRDTQLTAQRILDRPESSSLGFSTISEEDDNTIALNRSEGLGQSTKFPMESEVLKALNDLTNLQLTDSTRLRSIRKILSMSTFSIGKSSGIETFFEKFSALIANPLLTEDMLAFTTKLFNSEEIELVQKTFCSLMGAAESIPIEFKLKFCHLAHQMFNVCPTIWKRYPSENSSAMIESVMKLMGKPTNLGQLSVDNVLVVLSAMDPHANWIRTWMHSTAYRRYMRVGMEQVLRRILKFLSRATEETADDAMHFHDFYSTSELTTMITISYSTIVLISLQYPDLYAPYPDLLPLVLKVLGRMIKRNFKTDRCSYICKALGTVLTDVSAVQKSAEVLRTIFPVIINIRSVVNVRIVLNILQFSSSLEPSSVQDLAPMINRYLNFKQPVIICDVFKILKLAVDKSRPELFAPLLSKELLVKHKDLFIASNPVLHSHMAKLIQLPLPELERPGLWRFQAPLSPLTMSDHRKFAKILCTWILDPSCQPIPPNVMVLTCQPSLLVECLNSSDFATFFDAQFHEIQLNRRASFLPKLAFLAANADFAMEVRRSHDFLLRVSQICSTKCLPCYDDVTEACIEMLKSLILGSSEEIKTVDWNEMPKKLTDVIPLMYIQKKETVSPKFEADEFLSDPFGYLLGLWRNGAIPHQSVLKSLAGIVRESSNAEESKELFRSCGQDWTPLLDYVEYCLGMISENRKAVRRLGQSILVPYASESPGTTDWLLAILFILSRFDRSTSNELSKLLSLNPNVTTVWPAFHKPSVYAANVHSRVLPIVENVLSSNEFFVIQNAILAAAVPLAHLLTFYLNQAYLNILDWNGISDYVVLSLLGGSEFQAHHFCSVLYCLKDDLLKMVNSSDVSAYLLRPQIDSSEIARNYHFVVEIVEERPITESPRSLK</sequence>
<dbReference type="OrthoDB" id="5895320at2759"/>
<comment type="caution">
    <text evidence="2">The sequence shown here is derived from an EMBL/GenBank/DDBJ whole genome shotgun (WGS) entry which is preliminary data.</text>
</comment>
<name>A0A4U5P7X3_STECR</name>
<dbReference type="Pfam" id="PF23440">
    <property type="entry name" value="BROMI_C"/>
    <property type="match status" value="1"/>
</dbReference>
<evidence type="ECO:0000259" key="1">
    <source>
        <dbReference type="Pfam" id="PF23440"/>
    </source>
</evidence>
<gene>
    <name evidence="2" type="ORF">L596_007022</name>
</gene>
<reference evidence="2" key="3">
    <citation type="journal article" date="2019" name="G3 (Bethesda)">
        <title>Hybrid Assembly of the Genome of the Entomopathogenic Nematode Steinernema carpocapsae Identifies the X-Chromosome.</title>
        <authorList>
            <person name="Serra L."/>
            <person name="Macchietto M."/>
            <person name="Macias-Munoz A."/>
            <person name="McGill C.J."/>
            <person name="Rodriguez I.M."/>
            <person name="Rodriguez B."/>
            <person name="Murad R."/>
            <person name="Mortazavi A."/>
        </authorList>
    </citation>
    <scope>NUCLEOTIDE SEQUENCE</scope>
    <source>
        <strain evidence="2">ALL</strain>
    </source>
</reference>
<protein>
    <recommendedName>
        <fullName evidence="1">BROMI C-terminal Rab TBC-like domain-containing protein</fullName>
    </recommendedName>
</protein>
<accession>A0A4U5P7X3</accession>
<reference evidence="2" key="2">
    <citation type="journal article" date="2015" name="Genome Biol.">
        <title>Comparative genomics of Steinernema reveals deeply conserved gene regulatory networks.</title>
        <authorList>
            <person name="Dillman A.R."/>
            <person name="Macchietto M."/>
            <person name="Porter C.F."/>
            <person name="Rogers A."/>
            <person name="Williams B."/>
            <person name="Antoshechkin I."/>
            <person name="Lee M.M."/>
            <person name="Goodwin Z."/>
            <person name="Lu X."/>
            <person name="Lewis E.E."/>
            <person name="Goodrich-Blair H."/>
            <person name="Stock S.P."/>
            <person name="Adams B.J."/>
            <person name="Sternberg P.W."/>
            <person name="Mortazavi A."/>
        </authorList>
    </citation>
    <scope>NUCLEOTIDE SEQUENCE [LARGE SCALE GENOMIC DNA]</scope>
    <source>
        <strain evidence="2">ALL</strain>
    </source>
</reference>
<proteinExistence type="predicted"/>
<dbReference type="EMBL" id="AZBU02000002">
    <property type="protein sequence ID" value="TKR92349.1"/>
    <property type="molecule type" value="Genomic_DNA"/>
</dbReference>
<evidence type="ECO:0000313" key="2">
    <source>
        <dbReference type="EMBL" id="TKR92349.1"/>
    </source>
</evidence>
<reference evidence="2" key="1">
    <citation type="submission" date="2013-11" db="EMBL/GenBank/DDBJ databases">
        <authorList>
            <person name="Sternberg P."/>
            <person name="Dillman A."/>
            <person name="Macchietto M."/>
        </authorList>
    </citation>
    <scope>NUCLEOTIDE SEQUENCE</scope>
    <source>
        <strain evidence="2">ALL</strain>
    </source>
</reference>